<proteinExistence type="predicted"/>
<reference evidence="2" key="1">
    <citation type="submission" date="2022-08" db="EMBL/GenBank/DDBJ databases">
        <authorList>
            <person name="Gutierrez-Valencia J."/>
        </authorList>
    </citation>
    <scope>NUCLEOTIDE SEQUENCE</scope>
</reference>
<dbReference type="EMBL" id="CAMGYJ010000008">
    <property type="protein sequence ID" value="CAI0457876.1"/>
    <property type="molecule type" value="Genomic_DNA"/>
</dbReference>
<comment type="caution">
    <text evidence="2">The sequence shown here is derived from an EMBL/GenBank/DDBJ whole genome shotgun (WGS) entry which is preliminary data.</text>
</comment>
<evidence type="ECO:0000313" key="3">
    <source>
        <dbReference type="Proteomes" id="UP001154282"/>
    </source>
</evidence>
<accession>A0AAV0NH10</accession>
<protein>
    <submittedName>
        <fullName evidence="2">Uncharacterized protein</fullName>
    </submittedName>
</protein>
<sequence length="42" mass="4871">MEIPVESSATTTKTTTMEILPGRRAPRRSYREKVKFDRVDLC</sequence>
<dbReference type="Proteomes" id="UP001154282">
    <property type="component" value="Unassembled WGS sequence"/>
</dbReference>
<dbReference type="EMBL" id="CAMGYJ010000008">
    <property type="protein sequence ID" value="CAI0457875.1"/>
    <property type="molecule type" value="Genomic_DNA"/>
</dbReference>
<organism evidence="2 3">
    <name type="scientific">Linum tenue</name>
    <dbReference type="NCBI Taxonomy" id="586396"/>
    <lineage>
        <taxon>Eukaryota</taxon>
        <taxon>Viridiplantae</taxon>
        <taxon>Streptophyta</taxon>
        <taxon>Embryophyta</taxon>
        <taxon>Tracheophyta</taxon>
        <taxon>Spermatophyta</taxon>
        <taxon>Magnoliopsida</taxon>
        <taxon>eudicotyledons</taxon>
        <taxon>Gunneridae</taxon>
        <taxon>Pentapetalae</taxon>
        <taxon>rosids</taxon>
        <taxon>fabids</taxon>
        <taxon>Malpighiales</taxon>
        <taxon>Linaceae</taxon>
        <taxon>Linum</taxon>
    </lineage>
</organism>
<evidence type="ECO:0000313" key="2">
    <source>
        <dbReference type="EMBL" id="CAI0457876.1"/>
    </source>
</evidence>
<dbReference type="AlphaFoldDB" id="A0AAV0NH10"/>
<gene>
    <name evidence="2" type="ORF">LITE_LOCUS33300</name>
</gene>
<evidence type="ECO:0000256" key="1">
    <source>
        <dbReference type="SAM" id="MobiDB-lite"/>
    </source>
</evidence>
<feature type="region of interest" description="Disordered" evidence="1">
    <location>
        <begin position="1"/>
        <end position="26"/>
    </location>
</feature>
<name>A0AAV0NH10_9ROSI</name>
<keyword evidence="3" id="KW-1185">Reference proteome</keyword>